<dbReference type="OrthoDB" id="10330558at2759"/>
<name>C1G9G3_PARBD</name>
<organism evidence="1 2">
    <name type="scientific">Paracoccidioides brasiliensis (strain Pb18)</name>
    <dbReference type="NCBI Taxonomy" id="502780"/>
    <lineage>
        <taxon>Eukaryota</taxon>
        <taxon>Fungi</taxon>
        <taxon>Dikarya</taxon>
        <taxon>Ascomycota</taxon>
        <taxon>Pezizomycotina</taxon>
        <taxon>Eurotiomycetes</taxon>
        <taxon>Eurotiomycetidae</taxon>
        <taxon>Onygenales</taxon>
        <taxon>Ajellomycetaceae</taxon>
        <taxon>Paracoccidioides</taxon>
    </lineage>
</organism>
<evidence type="ECO:0000313" key="1">
    <source>
        <dbReference type="EMBL" id="EEH47815.1"/>
    </source>
</evidence>
<dbReference type="VEuPathDB" id="FungiDB:PADG_03899"/>
<gene>
    <name evidence="1" type="ORF">PADG_03899</name>
</gene>
<dbReference type="KEGG" id="pbn:PADG_03899"/>
<keyword evidence="2" id="KW-1185">Reference proteome</keyword>
<reference evidence="1 2" key="1">
    <citation type="journal article" date="2011" name="PLoS Genet.">
        <title>Comparative genomic analysis of human fungal pathogens causing paracoccidioidomycosis.</title>
        <authorList>
            <person name="Desjardins C.A."/>
            <person name="Champion M.D."/>
            <person name="Holder J.W."/>
            <person name="Muszewska A."/>
            <person name="Goldberg J."/>
            <person name="Bailao A.M."/>
            <person name="Brigido M.M."/>
            <person name="Ferreira M.E."/>
            <person name="Garcia A.M."/>
            <person name="Grynberg M."/>
            <person name="Gujja S."/>
            <person name="Heiman D.I."/>
            <person name="Henn M.R."/>
            <person name="Kodira C.D."/>
            <person name="Leon-Narvaez H."/>
            <person name="Longo L.V."/>
            <person name="Ma L.J."/>
            <person name="Malavazi I."/>
            <person name="Matsuo A.L."/>
            <person name="Morais F.V."/>
            <person name="Pereira M."/>
            <person name="Rodriguez-Brito S."/>
            <person name="Sakthikumar S."/>
            <person name="Salem-Izacc S.M."/>
            <person name="Sykes S.M."/>
            <person name="Teixeira M.M."/>
            <person name="Vallejo M.C."/>
            <person name="Walter M.E."/>
            <person name="Yandava C."/>
            <person name="Young S."/>
            <person name="Zeng Q."/>
            <person name="Zucker J."/>
            <person name="Felipe M.S."/>
            <person name="Goldman G.H."/>
            <person name="Haas B.J."/>
            <person name="McEwen J.G."/>
            <person name="Nino-Vega G."/>
            <person name="Puccia R."/>
            <person name="San-Blas G."/>
            <person name="Soares C.M."/>
            <person name="Birren B.W."/>
            <person name="Cuomo C.A."/>
        </authorList>
    </citation>
    <scope>NUCLEOTIDE SEQUENCE [LARGE SCALE GENOMIC DNA]</scope>
    <source>
        <strain evidence="1 2">Pb18</strain>
    </source>
</reference>
<dbReference type="GeneID" id="22583126"/>
<dbReference type="InParanoid" id="C1G9G3"/>
<protein>
    <submittedName>
        <fullName evidence="1">Uncharacterized protein</fullName>
    </submittedName>
</protein>
<dbReference type="AlphaFoldDB" id="C1G9G3"/>
<sequence>MAALSNFLPGKATPTEAMLPFISVVLGGTFPIMTPPNSRSQSIDLSTGVNEWLSHRATQCLIRNLLKLVLESANRKAECIRCTPEESFRILDDLRAPREALQAYLQQSAGFRPNPAFCETGFLSFRILPKALAAPIGRPQMLDRGSVGTRISKASSYHSMVRSVNASFINHNGIDIAIIHNIGMTHAKSALQDKQEEFEIVEGEHLQQRIHA</sequence>
<evidence type="ECO:0000313" key="2">
    <source>
        <dbReference type="Proteomes" id="UP000001628"/>
    </source>
</evidence>
<dbReference type="HOGENOM" id="CLU_1300058_0_0_1"/>
<dbReference type="Proteomes" id="UP000001628">
    <property type="component" value="Unassembled WGS sequence"/>
</dbReference>
<proteinExistence type="predicted"/>
<dbReference type="EMBL" id="KN275960">
    <property type="protein sequence ID" value="EEH47815.1"/>
    <property type="molecule type" value="Genomic_DNA"/>
</dbReference>
<accession>C1G9G3</accession>
<dbReference type="RefSeq" id="XP_010759643.1">
    <property type="nucleotide sequence ID" value="XM_010761341.1"/>
</dbReference>